<accession>A0A3S5ATR2</accession>
<keyword evidence="2" id="KW-1185">Reference proteome</keyword>
<reference evidence="1" key="1">
    <citation type="submission" date="2018-11" db="EMBL/GenBank/DDBJ databases">
        <authorList>
            <consortium name="Pathogen Informatics"/>
        </authorList>
    </citation>
    <scope>NUCLEOTIDE SEQUENCE</scope>
</reference>
<sequence length="359" mass="38905">MQERERRALERYQHSPGYKSIHAEPVINPKLHSALSLSPLSRPPSCEASICNSEDSLTSDQVALLNAMHLVDSSDRRVELIALEERPIPDGELARYHQESAKYPSLKKSEAEPVNEKASIEIYEESTDIHDSPKNSCLSGHLSALCNHSISFIVSPLMDKFTHKTADCQPMDQSHFSSGPGDEILLLDSEPLPNQPKARPIQLNIKSVESDLLSAGSKLIARDHLLTGSLAEHKSICLNISGSVNSIDTIILGPKPIFTNTAPSLTRHTSVVHSSVESSTSSTIGPTDTLADMSISLSSVADFNLCSQIGRLRQHILASPPTTYPSATSSSSVFSSLSDFHRSQSTNKLTDHLAGLPGD</sequence>
<name>A0A3S5ATR2_9PLAT</name>
<proteinExistence type="predicted"/>
<feature type="non-terminal residue" evidence="1">
    <location>
        <position position="359"/>
    </location>
</feature>
<dbReference type="Proteomes" id="UP000784294">
    <property type="component" value="Unassembled WGS sequence"/>
</dbReference>
<gene>
    <name evidence="1" type="ORF">PXEA_LOCUS21646</name>
</gene>
<evidence type="ECO:0000313" key="1">
    <source>
        <dbReference type="EMBL" id="VEL28206.1"/>
    </source>
</evidence>
<dbReference type="EMBL" id="CAAALY010093150">
    <property type="protein sequence ID" value="VEL28206.1"/>
    <property type="molecule type" value="Genomic_DNA"/>
</dbReference>
<organism evidence="1 2">
    <name type="scientific">Protopolystoma xenopodis</name>
    <dbReference type="NCBI Taxonomy" id="117903"/>
    <lineage>
        <taxon>Eukaryota</taxon>
        <taxon>Metazoa</taxon>
        <taxon>Spiralia</taxon>
        <taxon>Lophotrochozoa</taxon>
        <taxon>Platyhelminthes</taxon>
        <taxon>Monogenea</taxon>
        <taxon>Polyopisthocotylea</taxon>
        <taxon>Polystomatidea</taxon>
        <taxon>Polystomatidae</taxon>
        <taxon>Protopolystoma</taxon>
    </lineage>
</organism>
<comment type="caution">
    <text evidence="1">The sequence shown here is derived from an EMBL/GenBank/DDBJ whole genome shotgun (WGS) entry which is preliminary data.</text>
</comment>
<protein>
    <submittedName>
        <fullName evidence="1">Uncharacterized protein</fullName>
    </submittedName>
</protein>
<dbReference type="AlphaFoldDB" id="A0A3S5ATR2"/>
<evidence type="ECO:0000313" key="2">
    <source>
        <dbReference type="Proteomes" id="UP000784294"/>
    </source>
</evidence>